<feature type="transmembrane region" description="Helical" evidence="1">
    <location>
        <begin position="85"/>
        <end position="103"/>
    </location>
</feature>
<comment type="caution">
    <text evidence="2">The sequence shown here is derived from an EMBL/GenBank/DDBJ whole genome shotgun (WGS) entry which is preliminary data.</text>
</comment>
<feature type="transmembrane region" description="Helical" evidence="1">
    <location>
        <begin position="109"/>
        <end position="132"/>
    </location>
</feature>
<feature type="transmembrane region" description="Helical" evidence="1">
    <location>
        <begin position="188"/>
        <end position="208"/>
    </location>
</feature>
<feature type="transmembrane region" description="Helical" evidence="1">
    <location>
        <begin position="12"/>
        <end position="34"/>
    </location>
</feature>
<dbReference type="GO" id="GO:0006814">
    <property type="term" value="P:sodium ion transport"/>
    <property type="evidence" value="ECO:0007669"/>
    <property type="project" value="InterPro"/>
</dbReference>
<feature type="transmembrane region" description="Helical" evidence="1">
    <location>
        <begin position="245"/>
        <end position="262"/>
    </location>
</feature>
<feature type="transmembrane region" description="Helical" evidence="1">
    <location>
        <begin position="153"/>
        <end position="176"/>
    </location>
</feature>
<dbReference type="NCBIfam" id="TIGR00792">
    <property type="entry name" value="gph"/>
    <property type="match status" value="1"/>
</dbReference>
<feature type="transmembrane region" description="Helical" evidence="1">
    <location>
        <begin position="40"/>
        <end position="64"/>
    </location>
</feature>
<keyword evidence="1" id="KW-1133">Transmembrane helix</keyword>
<proteinExistence type="predicted"/>
<dbReference type="CDD" id="cd17332">
    <property type="entry name" value="MFS_MelB_like"/>
    <property type="match status" value="1"/>
</dbReference>
<evidence type="ECO:0000313" key="3">
    <source>
        <dbReference type="Proteomes" id="UP000245845"/>
    </source>
</evidence>
<dbReference type="RefSeq" id="WP_109733393.1">
    <property type="nucleotide sequence ID" value="NZ_BAAACK010000014.1"/>
</dbReference>
<keyword evidence="3" id="KW-1185">Reference proteome</keyword>
<dbReference type="Gene3D" id="1.20.1250.20">
    <property type="entry name" value="MFS general substrate transporter like domains"/>
    <property type="match status" value="2"/>
</dbReference>
<evidence type="ECO:0000313" key="2">
    <source>
        <dbReference type="EMBL" id="PWJ22704.1"/>
    </source>
</evidence>
<dbReference type="PANTHER" id="PTHR11328">
    <property type="entry name" value="MAJOR FACILITATOR SUPERFAMILY DOMAIN-CONTAINING PROTEIN"/>
    <property type="match status" value="1"/>
</dbReference>
<dbReference type="EMBL" id="QGDL01000017">
    <property type="protein sequence ID" value="PWJ22704.1"/>
    <property type="molecule type" value="Genomic_DNA"/>
</dbReference>
<accession>A0A2Y9C6H4</accession>
<feature type="transmembrane region" description="Helical" evidence="1">
    <location>
        <begin position="282"/>
        <end position="303"/>
    </location>
</feature>
<dbReference type="GO" id="GO:0015293">
    <property type="term" value="F:symporter activity"/>
    <property type="evidence" value="ECO:0007669"/>
    <property type="project" value="InterPro"/>
</dbReference>
<dbReference type="InterPro" id="IPR001927">
    <property type="entry name" value="Na/Gal_symport"/>
</dbReference>
<dbReference type="GO" id="GO:0005886">
    <property type="term" value="C:plasma membrane"/>
    <property type="evidence" value="ECO:0007669"/>
    <property type="project" value="TreeGrafter"/>
</dbReference>
<sequence>MRKFGTRDKVGYMFGDFGNDFFFVSVGTFLTVFYTDVLGISGTVIGMIFLVARVWDAFTDVMMGRIVDLSKPAKDGKFRPWIRRMALPLVISGILLFLPVTRLTMKAKITYAVITYIIYGMMYTAVNIPYGSMSSIMTNDPAERASLSTFRNVGSSISSALVNALIPLFCFVPVVLASGEKIEKPSGIRFLIIMTVFGVCALICYFLCHRFCTERIKSEVMSEEEKKNGGSMKATMRGVIRNKPLIVLIIVAIVLLLSQQITGTINTYVYKDYFQKSGLLSIAGLLMTICTFALAPFITGIVARFGKKEAIVAATLTSSFFYLLLGFLHVDNVWVYLVLSLCATFGAAFFNTIVWALVLDVIDFQELTTGHRSDATIYAMYSFSRKIGQALAGGLGGFALTMVGYISSSGDTAVRQTASTVNHIYNVATFIPGITYLLIALIMLFAYPLTKKKVLEITETLQSLRMKKEENNAVSTDK</sequence>
<gene>
    <name evidence="2" type="ORF">A8806_11744</name>
</gene>
<feature type="transmembrane region" description="Helical" evidence="1">
    <location>
        <begin position="334"/>
        <end position="358"/>
    </location>
</feature>
<dbReference type="InterPro" id="IPR036259">
    <property type="entry name" value="MFS_trans_sf"/>
</dbReference>
<dbReference type="OrthoDB" id="9764596at2"/>
<feature type="transmembrane region" description="Helical" evidence="1">
    <location>
        <begin position="427"/>
        <end position="447"/>
    </location>
</feature>
<protein>
    <submittedName>
        <fullName evidence="2">GPH family glycoside/pentoside/hexuronide:cation symporter</fullName>
    </submittedName>
</protein>
<feature type="transmembrane region" description="Helical" evidence="1">
    <location>
        <begin position="390"/>
        <end position="407"/>
    </location>
</feature>
<keyword evidence="1" id="KW-0472">Membrane</keyword>
<dbReference type="SUPFAM" id="SSF103473">
    <property type="entry name" value="MFS general substrate transporter"/>
    <property type="match status" value="1"/>
</dbReference>
<dbReference type="Pfam" id="PF13347">
    <property type="entry name" value="MFS_2"/>
    <property type="match status" value="1"/>
</dbReference>
<dbReference type="InterPro" id="IPR039672">
    <property type="entry name" value="MFS_2"/>
</dbReference>
<dbReference type="Proteomes" id="UP000245845">
    <property type="component" value="Unassembled WGS sequence"/>
</dbReference>
<evidence type="ECO:0000256" key="1">
    <source>
        <dbReference type="SAM" id="Phobius"/>
    </source>
</evidence>
<dbReference type="AlphaFoldDB" id="A0A2Y9C6H4"/>
<organism evidence="2 3">
    <name type="scientific">Faecalicatena orotica</name>
    <dbReference type="NCBI Taxonomy" id="1544"/>
    <lineage>
        <taxon>Bacteria</taxon>
        <taxon>Bacillati</taxon>
        <taxon>Bacillota</taxon>
        <taxon>Clostridia</taxon>
        <taxon>Lachnospirales</taxon>
        <taxon>Lachnospiraceae</taxon>
        <taxon>Faecalicatena</taxon>
    </lineage>
</organism>
<reference evidence="2 3" key="1">
    <citation type="submission" date="2018-05" db="EMBL/GenBank/DDBJ databases">
        <title>The Hungate 1000. A catalogue of reference genomes from the rumen microbiome.</title>
        <authorList>
            <person name="Kelly W."/>
        </authorList>
    </citation>
    <scope>NUCLEOTIDE SEQUENCE [LARGE SCALE GENOMIC DNA]</scope>
    <source>
        <strain evidence="2 3">NLAE-zl-C242</strain>
    </source>
</reference>
<name>A0A2Y9C6H4_9FIRM</name>
<keyword evidence="1" id="KW-0812">Transmembrane</keyword>
<dbReference type="PANTHER" id="PTHR11328:SF24">
    <property type="entry name" value="MAJOR FACILITATOR SUPERFAMILY (MFS) PROFILE DOMAIN-CONTAINING PROTEIN"/>
    <property type="match status" value="1"/>
</dbReference>
<dbReference type="GO" id="GO:0008643">
    <property type="term" value="P:carbohydrate transport"/>
    <property type="evidence" value="ECO:0007669"/>
    <property type="project" value="InterPro"/>
</dbReference>
<feature type="transmembrane region" description="Helical" evidence="1">
    <location>
        <begin position="310"/>
        <end position="328"/>
    </location>
</feature>